<feature type="region of interest" description="Disordered" evidence="1">
    <location>
        <begin position="54"/>
        <end position="78"/>
    </location>
</feature>
<reference evidence="2 3" key="1">
    <citation type="submission" date="2023-01" db="EMBL/GenBank/DDBJ databases">
        <title>Analysis of 21 Apiospora genomes using comparative genomics revels a genus with tremendous synthesis potential of carbohydrate active enzymes and secondary metabolites.</title>
        <authorList>
            <person name="Sorensen T."/>
        </authorList>
    </citation>
    <scope>NUCLEOTIDE SEQUENCE [LARGE SCALE GENOMIC DNA]</scope>
    <source>
        <strain evidence="2 3">CBS 117206</strain>
    </source>
</reference>
<evidence type="ECO:0000313" key="3">
    <source>
        <dbReference type="Proteomes" id="UP001392437"/>
    </source>
</evidence>
<organism evidence="2 3">
    <name type="scientific">Apiospora kogelbergensis</name>
    <dbReference type="NCBI Taxonomy" id="1337665"/>
    <lineage>
        <taxon>Eukaryota</taxon>
        <taxon>Fungi</taxon>
        <taxon>Dikarya</taxon>
        <taxon>Ascomycota</taxon>
        <taxon>Pezizomycotina</taxon>
        <taxon>Sordariomycetes</taxon>
        <taxon>Xylariomycetidae</taxon>
        <taxon>Amphisphaeriales</taxon>
        <taxon>Apiosporaceae</taxon>
        <taxon>Apiospora</taxon>
    </lineage>
</organism>
<name>A0AAW0Q6B0_9PEZI</name>
<dbReference type="CDD" id="cd09917">
    <property type="entry name" value="F-box_SF"/>
    <property type="match status" value="1"/>
</dbReference>
<sequence>MRPFPTRRRIGNEGPSRDATPYGQAPNAWDHRVSMLEARIYAAAIHSPFEAASNSNNTTIAVPGSPTTTSTNTEGGGGPENAVLPGLGDLDFLPIEVLMMVLEQCTLRTLLRVLRINRRANAMVHCLRDLDSVADTIRGNKARACGPYLMTWAMLMRSKTFQGLRQLMLSKTCDRCGDKGARLRVAKVKVLCDKC</sequence>
<gene>
    <name evidence="2" type="ORF">PG999_014173</name>
</gene>
<protein>
    <recommendedName>
        <fullName evidence="4">F-box domain-containing protein</fullName>
    </recommendedName>
</protein>
<evidence type="ECO:0000256" key="1">
    <source>
        <dbReference type="SAM" id="MobiDB-lite"/>
    </source>
</evidence>
<proteinExistence type="predicted"/>
<keyword evidence="3" id="KW-1185">Reference proteome</keyword>
<evidence type="ECO:0008006" key="4">
    <source>
        <dbReference type="Google" id="ProtNLM"/>
    </source>
</evidence>
<dbReference type="EMBL" id="JAQQWP010000011">
    <property type="protein sequence ID" value="KAK8096151.1"/>
    <property type="molecule type" value="Genomic_DNA"/>
</dbReference>
<evidence type="ECO:0000313" key="2">
    <source>
        <dbReference type="EMBL" id="KAK8096151.1"/>
    </source>
</evidence>
<dbReference type="Proteomes" id="UP001392437">
    <property type="component" value="Unassembled WGS sequence"/>
</dbReference>
<feature type="region of interest" description="Disordered" evidence="1">
    <location>
        <begin position="1"/>
        <end position="26"/>
    </location>
</feature>
<dbReference type="AlphaFoldDB" id="A0AAW0Q6B0"/>
<accession>A0AAW0Q6B0</accession>
<dbReference type="InterPro" id="IPR036047">
    <property type="entry name" value="F-box-like_dom_sf"/>
</dbReference>
<comment type="caution">
    <text evidence="2">The sequence shown here is derived from an EMBL/GenBank/DDBJ whole genome shotgun (WGS) entry which is preliminary data.</text>
</comment>
<dbReference type="SUPFAM" id="SSF81383">
    <property type="entry name" value="F-box domain"/>
    <property type="match status" value="1"/>
</dbReference>
<feature type="compositionally biased region" description="Low complexity" evidence="1">
    <location>
        <begin position="64"/>
        <end position="73"/>
    </location>
</feature>